<organism evidence="2 3">
    <name type="scientific">Exidia glandulosa HHB12029</name>
    <dbReference type="NCBI Taxonomy" id="1314781"/>
    <lineage>
        <taxon>Eukaryota</taxon>
        <taxon>Fungi</taxon>
        <taxon>Dikarya</taxon>
        <taxon>Basidiomycota</taxon>
        <taxon>Agaricomycotina</taxon>
        <taxon>Agaricomycetes</taxon>
        <taxon>Auriculariales</taxon>
        <taxon>Exidiaceae</taxon>
        <taxon>Exidia</taxon>
    </lineage>
</organism>
<accession>A0A165PR72</accession>
<dbReference type="Pfam" id="PF12739">
    <property type="entry name" value="TRAPPC-Trs85"/>
    <property type="match status" value="1"/>
</dbReference>
<name>A0A165PR72_EXIGL</name>
<dbReference type="InterPro" id="IPR024420">
    <property type="entry name" value="TRAPP_III_complex_Trs85"/>
</dbReference>
<dbReference type="InParanoid" id="A0A165PR72"/>
<feature type="compositionally biased region" description="Low complexity" evidence="1">
    <location>
        <begin position="308"/>
        <end position="329"/>
    </location>
</feature>
<sequence>MAAALPPSLSPHICVLASPDLVAALNDASLPPLHNLLQSFSPLQQVTTRTTSLQTVGLASFALRFSDLLEVEAACKEDEDSRAGRAIDWIGARIAKKAATWLGDDPSGPRPKGNRTPWWDELRRCTEGDHAPSRTEGWNHPAAVVLAVSTSAPNPLAAITALHSRPSDLPQWVDPNMLRYTLIVHTPNSPLNDEECAALFNATKRQYGLHAHFLTLGLGQPATPVPLFTLPPRLPPNAAPGLPDIPEVHELRMSPEDLQQAGRFVREFVVQSLIPWMERCVLDWNENFSANRRLPTRIFSSTRRFFGSSTGSISSASAVTSPTTPNGQQLPPPSAPPQQRRLAEFATILGDFRLAIPVWEAWRKEGRGGSEVLPLMLAPSPAVGAHVAYALQPFQMSELTAQAQYRALLFAVRWEAGVQDFHSQGGDRWLSWAAGYAEEPYAAVLLAHAALIAARQGGLRRASMWYADAALRMEKSGIKPLAIFFLRQADDLLRIKPPRMLSESFQPVAGPDIRGFPALGLRVEHSLARLLYATGDIDASIRLFATLFRPYTAATVTHLHEDGVGHAQGIIDDFRVAFEHIHSTGAAADLLPALQPSISFAVPKATALRFERSSLPGESSHEQWAQLEDIWAPFAKLHTLGRLGKRSQVDVDENFWIDVALQNPLTVEVFLTNVTVIVEQHTEDGKPPTVEVIDEIRLAPRENRTVSLRLTAHHPSSLRVMRLNYSFLSLLPMSESLARRGRRLHDTPAQRQNPTYAPDVFLSVDVGGDLPRLDVAWGDRDEWHILANGELREGKLHLFNHGTKDISEVWVTRSAECPVISVGHVKLTDDPDVFSSTNVLNSPEPVRISLDTLHTSSVLGPGESCELPAVVVAGDLGYQDICLLVTYRENADGAFCSARVHRSFVIKPVMDARLVARPQPSGNGAYLVTLEIESLTSDTLQIAQLTAVSPSWSSALLAGDVTVAQSVDASQTARIALDVQPWSDGKGGAETFAHVAESLSDVVHGQPPPTKLPPALDVKCSRLYQSPSRQQLQSVQCVAEAVRRRTSTRLTAVRYSSIPREKYPFLFPLYHPRALDIVIHWSLPAEQRTGMLVLSNQLTLGASHGALDAILESAANVKAKRTMYAETVRAQLDIVNAIRNSEWNAEMNPLVVTVASSSAAHDFSKGACTLPVEFSIRNYSATNPAKFVLRLFNASQQASSGHKAAMFVGQLAYRGVVQPYQHAVVSAKVWLPHQGKYSASSWRLETEVGTAESAGSWTPVARFLSTADRDTIVEVNAA</sequence>
<gene>
    <name evidence="2" type="ORF">EXIGLDRAFT_415091</name>
</gene>
<dbReference type="PANTHER" id="PTHR12975">
    <property type="entry name" value="TRANSPORT PROTEIN TRAPP"/>
    <property type="match status" value="1"/>
</dbReference>
<dbReference type="PANTHER" id="PTHR12975:SF6">
    <property type="entry name" value="TRAFFICKING PROTEIN PARTICLE COMPLEX SUBUNIT 8"/>
    <property type="match status" value="1"/>
</dbReference>
<proteinExistence type="predicted"/>
<evidence type="ECO:0000256" key="1">
    <source>
        <dbReference type="SAM" id="MobiDB-lite"/>
    </source>
</evidence>
<reference evidence="2 3" key="1">
    <citation type="journal article" date="2016" name="Mol. Biol. Evol.">
        <title>Comparative Genomics of Early-Diverging Mushroom-Forming Fungi Provides Insights into the Origins of Lignocellulose Decay Capabilities.</title>
        <authorList>
            <person name="Nagy L.G."/>
            <person name="Riley R."/>
            <person name="Tritt A."/>
            <person name="Adam C."/>
            <person name="Daum C."/>
            <person name="Floudas D."/>
            <person name="Sun H."/>
            <person name="Yadav J.S."/>
            <person name="Pangilinan J."/>
            <person name="Larsson K.H."/>
            <person name="Matsuura K."/>
            <person name="Barry K."/>
            <person name="Labutti K."/>
            <person name="Kuo R."/>
            <person name="Ohm R.A."/>
            <person name="Bhattacharya S.S."/>
            <person name="Shirouzu T."/>
            <person name="Yoshinaga Y."/>
            <person name="Martin F.M."/>
            <person name="Grigoriev I.V."/>
            <person name="Hibbett D.S."/>
        </authorList>
    </citation>
    <scope>NUCLEOTIDE SEQUENCE [LARGE SCALE GENOMIC DNA]</scope>
    <source>
        <strain evidence="2 3">HHB12029</strain>
    </source>
</reference>
<dbReference type="AlphaFoldDB" id="A0A165PR72"/>
<keyword evidence="3" id="KW-1185">Reference proteome</keyword>
<feature type="region of interest" description="Disordered" evidence="1">
    <location>
        <begin position="308"/>
        <end position="338"/>
    </location>
</feature>
<dbReference type="STRING" id="1314781.A0A165PR72"/>
<evidence type="ECO:0000313" key="2">
    <source>
        <dbReference type="EMBL" id="KZW02555.1"/>
    </source>
</evidence>
<evidence type="ECO:0000313" key="3">
    <source>
        <dbReference type="Proteomes" id="UP000077266"/>
    </source>
</evidence>
<protein>
    <submittedName>
        <fullName evidence="2">Uncharacterized protein</fullName>
    </submittedName>
</protein>
<dbReference type="Proteomes" id="UP000077266">
    <property type="component" value="Unassembled WGS sequence"/>
</dbReference>
<dbReference type="EMBL" id="KV425887">
    <property type="protein sequence ID" value="KZW02555.1"/>
    <property type="molecule type" value="Genomic_DNA"/>
</dbReference>
<dbReference type="OrthoDB" id="203724at2759"/>
<dbReference type="GO" id="GO:1990072">
    <property type="term" value="C:TRAPPIII protein complex"/>
    <property type="evidence" value="ECO:0007669"/>
    <property type="project" value="TreeGrafter"/>
</dbReference>